<sequence length="119" mass="12927">MVTLSKIYTKTGDAGRTHLGDMSDVAKTNVRIEAYGCVDELNSTIGLARVHGAGPVEVLARVQNDLFDVGADLCVPYAQGEKVGERLRLQDAQVEYLEKQIDLINEDLPPLRSFVLPGG</sequence>
<dbReference type="PANTHER" id="PTHR12213:SF0">
    <property type="entry name" value="CORRINOID ADENOSYLTRANSFERASE MMAB"/>
    <property type="match status" value="1"/>
</dbReference>
<accession>A0A382YRD0</accession>
<evidence type="ECO:0000256" key="3">
    <source>
        <dbReference type="ARBA" id="ARBA00022840"/>
    </source>
</evidence>
<gene>
    <name evidence="5" type="ORF">METZ01_LOCUS438618</name>
</gene>
<feature type="non-terminal residue" evidence="5">
    <location>
        <position position="119"/>
    </location>
</feature>
<dbReference type="EMBL" id="UINC01177893">
    <property type="protein sequence ID" value="SVD85764.1"/>
    <property type="molecule type" value="Genomic_DNA"/>
</dbReference>
<dbReference type="AlphaFoldDB" id="A0A382YRD0"/>
<proteinExistence type="predicted"/>
<dbReference type="Pfam" id="PF01923">
    <property type="entry name" value="Cob_adeno_trans"/>
    <property type="match status" value="1"/>
</dbReference>
<dbReference type="PANTHER" id="PTHR12213">
    <property type="entry name" value="CORRINOID ADENOSYLTRANSFERASE"/>
    <property type="match status" value="1"/>
</dbReference>
<evidence type="ECO:0000256" key="2">
    <source>
        <dbReference type="ARBA" id="ARBA00022741"/>
    </source>
</evidence>
<dbReference type="InterPro" id="IPR016030">
    <property type="entry name" value="CblAdoTrfase-like"/>
</dbReference>
<feature type="domain" description="Cobalamin adenosyltransferase-like" evidence="4">
    <location>
        <begin position="7"/>
        <end position="119"/>
    </location>
</feature>
<keyword evidence="3" id="KW-0067">ATP-binding</keyword>
<evidence type="ECO:0000259" key="4">
    <source>
        <dbReference type="Pfam" id="PF01923"/>
    </source>
</evidence>
<evidence type="ECO:0000256" key="1">
    <source>
        <dbReference type="ARBA" id="ARBA00022679"/>
    </source>
</evidence>
<name>A0A382YRD0_9ZZZZ</name>
<reference evidence="5" key="1">
    <citation type="submission" date="2018-05" db="EMBL/GenBank/DDBJ databases">
        <authorList>
            <person name="Lanie J.A."/>
            <person name="Ng W.-L."/>
            <person name="Kazmierczak K.M."/>
            <person name="Andrzejewski T.M."/>
            <person name="Davidsen T.M."/>
            <person name="Wayne K.J."/>
            <person name="Tettelin H."/>
            <person name="Glass J.I."/>
            <person name="Rusch D."/>
            <person name="Podicherti R."/>
            <person name="Tsui H.-C.T."/>
            <person name="Winkler M.E."/>
        </authorList>
    </citation>
    <scope>NUCLEOTIDE SEQUENCE</scope>
</reference>
<dbReference type="GO" id="GO:0005524">
    <property type="term" value="F:ATP binding"/>
    <property type="evidence" value="ECO:0007669"/>
    <property type="project" value="UniProtKB-KW"/>
</dbReference>
<dbReference type="Gene3D" id="1.20.1200.10">
    <property type="entry name" value="Cobalamin adenosyltransferase-like"/>
    <property type="match status" value="1"/>
</dbReference>
<dbReference type="InterPro" id="IPR029499">
    <property type="entry name" value="PduO-typ"/>
</dbReference>
<keyword evidence="2" id="KW-0547">Nucleotide-binding</keyword>
<dbReference type="GO" id="GO:0008817">
    <property type="term" value="F:corrinoid adenosyltransferase activity"/>
    <property type="evidence" value="ECO:0007669"/>
    <property type="project" value="TreeGrafter"/>
</dbReference>
<evidence type="ECO:0000313" key="5">
    <source>
        <dbReference type="EMBL" id="SVD85764.1"/>
    </source>
</evidence>
<organism evidence="5">
    <name type="scientific">marine metagenome</name>
    <dbReference type="NCBI Taxonomy" id="408172"/>
    <lineage>
        <taxon>unclassified sequences</taxon>
        <taxon>metagenomes</taxon>
        <taxon>ecological metagenomes</taxon>
    </lineage>
</organism>
<dbReference type="InterPro" id="IPR036451">
    <property type="entry name" value="CblAdoTrfase-like_sf"/>
</dbReference>
<protein>
    <recommendedName>
        <fullName evidence="4">Cobalamin adenosyltransferase-like domain-containing protein</fullName>
    </recommendedName>
</protein>
<dbReference type="SUPFAM" id="SSF89028">
    <property type="entry name" value="Cobalamin adenosyltransferase-like"/>
    <property type="match status" value="1"/>
</dbReference>
<keyword evidence="1" id="KW-0808">Transferase</keyword>